<organism evidence="3 4">
    <name type="scientific">Pseudonocardia autotrophica</name>
    <name type="common">Amycolata autotrophica</name>
    <name type="synonym">Nocardia autotrophica</name>
    <dbReference type="NCBI Taxonomy" id="2074"/>
    <lineage>
        <taxon>Bacteria</taxon>
        <taxon>Bacillati</taxon>
        <taxon>Actinomycetota</taxon>
        <taxon>Actinomycetes</taxon>
        <taxon>Pseudonocardiales</taxon>
        <taxon>Pseudonocardiaceae</taxon>
        <taxon>Pseudonocardia</taxon>
    </lineage>
</organism>
<dbReference type="Gene3D" id="3.90.1300.10">
    <property type="entry name" value="Amidase signature (AS) domain"/>
    <property type="match status" value="1"/>
</dbReference>
<name>A0A1Y2MTQ8_PSEAH</name>
<dbReference type="EMBL" id="MIGB01000023">
    <property type="protein sequence ID" value="OSY38369.1"/>
    <property type="molecule type" value="Genomic_DNA"/>
</dbReference>
<evidence type="ECO:0000256" key="1">
    <source>
        <dbReference type="SAM" id="MobiDB-lite"/>
    </source>
</evidence>
<evidence type="ECO:0000313" key="4">
    <source>
        <dbReference type="Proteomes" id="UP000194360"/>
    </source>
</evidence>
<keyword evidence="3" id="KW-0378">Hydrolase</keyword>
<dbReference type="InterPro" id="IPR036928">
    <property type="entry name" value="AS_sf"/>
</dbReference>
<feature type="region of interest" description="Disordered" evidence="1">
    <location>
        <begin position="96"/>
        <end position="119"/>
    </location>
</feature>
<dbReference type="SUPFAM" id="SSF75304">
    <property type="entry name" value="Amidase signature (AS) enzymes"/>
    <property type="match status" value="1"/>
</dbReference>
<dbReference type="PANTHER" id="PTHR11895:SF173">
    <property type="entry name" value="GLUTAMYL-TRNA AMIDOTRANSFERASE SUBUNIT A"/>
    <property type="match status" value="1"/>
</dbReference>
<dbReference type="Proteomes" id="UP000194360">
    <property type="component" value="Unassembled WGS sequence"/>
</dbReference>
<accession>A0A1Y2MTQ8</accession>
<protein>
    <submittedName>
        <fullName evidence="3">Acylamidase</fullName>
        <ecNumber evidence="3">3.5.1.13</ecNumber>
    </submittedName>
</protein>
<dbReference type="OrthoDB" id="182039at2"/>
<dbReference type="AlphaFoldDB" id="A0A1Y2MTQ8"/>
<dbReference type="InterPro" id="IPR000120">
    <property type="entry name" value="Amidase"/>
</dbReference>
<dbReference type="Pfam" id="PF01425">
    <property type="entry name" value="Amidase"/>
    <property type="match status" value="1"/>
</dbReference>
<dbReference type="InterPro" id="IPR023631">
    <property type="entry name" value="Amidase_dom"/>
</dbReference>
<proteinExistence type="predicted"/>
<dbReference type="RefSeq" id="WP_085914322.1">
    <property type="nucleotide sequence ID" value="NZ_AP018920.1"/>
</dbReference>
<evidence type="ECO:0000259" key="2">
    <source>
        <dbReference type="Pfam" id="PF01425"/>
    </source>
</evidence>
<keyword evidence="4" id="KW-1185">Reference proteome</keyword>
<sequence>MTSALPDTDLTARTATELRAGYAAGEFTPTEVLRAVQELVDRLEPGIGAFAHREPAGNARAAAAASDVRWSQGRAGLLDGVPLTLKENIAAVGHPRPSGSAAFADAEPATEDGPAAQSTAAEGAIRLGSTVMSELGMLSSGVSGLHGVTRSPLNPAWTVGGSSGGAAAAAAAGFGPLHVGSDIGGSIRLPASWTGLASLKPSFGIIPVDPPYLGRALGPLARTVDDVALAMRVLARPDPQYRDPGYLELADAGWQRVTEQPITDGELRGLRIGLHADAGCGLPTDPEVAAAVHAAAELFARAGAQVVPVQPFLTAELLHLLDMFLRARSWADLVALPERRRDAVLPYIREWAAAAADMHGPAVFEAYHAVGRIRADTIRATRHVDVVLSPVAPVAAFPAEQHGPTDDPATALDHIAYTAPYNFSEQPAATVNAGFTTDGRPIGLQLAGHRFADVELLRVARWFEQACPRRDVRDRVLRPGSDPGD</sequence>
<evidence type="ECO:0000313" key="3">
    <source>
        <dbReference type="EMBL" id="OSY38369.1"/>
    </source>
</evidence>
<gene>
    <name evidence="3" type="primary">aam_3</name>
    <name evidence="3" type="ORF">BG845_04130</name>
</gene>
<reference evidence="3 4" key="1">
    <citation type="submission" date="2016-09" db="EMBL/GenBank/DDBJ databases">
        <title>Pseudonocardia autotrophica DSM535, a candidate organism with high potential of specific P450 cytochromes.</title>
        <authorList>
            <person name="Grumaz C."/>
            <person name="Vainshtein Y."/>
            <person name="Kirstahler P."/>
            <person name="Sohn K."/>
        </authorList>
    </citation>
    <scope>NUCLEOTIDE SEQUENCE [LARGE SCALE GENOMIC DNA]</scope>
    <source>
        <strain evidence="3 4">DSM 535</strain>
    </source>
</reference>
<dbReference type="GO" id="GO:0047680">
    <property type="term" value="F:aryl-acylamidase activity"/>
    <property type="evidence" value="ECO:0007669"/>
    <property type="project" value="UniProtKB-EC"/>
</dbReference>
<feature type="domain" description="Amidase" evidence="2">
    <location>
        <begin position="31"/>
        <end position="457"/>
    </location>
</feature>
<dbReference type="NCBIfam" id="NF005450">
    <property type="entry name" value="PRK07042.1"/>
    <property type="match status" value="1"/>
</dbReference>
<dbReference type="PANTHER" id="PTHR11895">
    <property type="entry name" value="TRANSAMIDASE"/>
    <property type="match status" value="1"/>
</dbReference>
<comment type="caution">
    <text evidence="3">The sequence shown here is derived from an EMBL/GenBank/DDBJ whole genome shotgun (WGS) entry which is preliminary data.</text>
</comment>
<dbReference type="EC" id="3.5.1.13" evidence="3"/>
<dbReference type="STRING" id="2074.BG845_04130"/>